<feature type="transmembrane region" description="Helical" evidence="6">
    <location>
        <begin position="491"/>
        <end position="512"/>
    </location>
</feature>
<dbReference type="InterPro" id="IPR011701">
    <property type="entry name" value="MFS"/>
</dbReference>
<evidence type="ECO:0000256" key="1">
    <source>
        <dbReference type="ARBA" id="ARBA00004141"/>
    </source>
</evidence>
<sequence length="596" mass="63664">MQPSVPPRSSPHPGHHTTKEDQNSRFTDKRSSITTDLCSNKLARIPTPSSNETLEKPSEPSLSSAGSTVAADSEPCLSTFTLLLAHMGSALALFLATTDATIISTSLPSIANDLSASRSEYTWVGVAYMLTQTAFQPLYGCLSQLVGQKVLLFMSMTIFAVGSFLCGVSQSITWLITCRALSGIGGGGIVASVWVITSRLVAPEKRAQWSQALSVTWCSSAVAGPLLGGVFSSEHNNSLSWRWGFFLNLPIAALAGIILVLSLKNVSLADPNPPSWSQVFAKFDFIGLFFFMTGTCGIIVGFSFSTEIGWATAQTIASSTLGLIVLILGGLYEVKTTREPLFPPVAFRDHNVVAILVITFLHNVAFTAGTFYLVIYFQIVNSMTPLQAGISTMPYSLGGALASVPVAWFLGWWQKRRKNTLGHNLVISVGLLASTVGFGLMITMDDHSNSATQFGLPLLAGIGTGMLFHAPYQVFTFVLQEAELPSGTSAFFLVRFTGATIGLACAGTVFFAKASSVSELNDAGLLSSSRLNYEELSLLGPLVRTDVVHAIASSIKMVWIVCTPCLGVATVISFLIRVTSTDRDESQSKQEKVDGA</sequence>
<dbReference type="GO" id="GO:0022857">
    <property type="term" value="F:transmembrane transporter activity"/>
    <property type="evidence" value="ECO:0007669"/>
    <property type="project" value="InterPro"/>
</dbReference>
<dbReference type="EMBL" id="ML178815">
    <property type="protein sequence ID" value="TFL06480.1"/>
    <property type="molecule type" value="Genomic_DNA"/>
</dbReference>
<feature type="transmembrane region" description="Helical" evidence="6">
    <location>
        <begin position="310"/>
        <end position="332"/>
    </location>
</feature>
<comment type="subcellular location">
    <subcellularLocation>
        <location evidence="1">Membrane</location>
        <topology evidence="1">Multi-pass membrane protein</topology>
    </subcellularLocation>
</comment>
<feature type="transmembrane region" description="Helical" evidence="6">
    <location>
        <begin position="456"/>
        <end position="479"/>
    </location>
</feature>
<protein>
    <submittedName>
        <fullName evidence="8">Amino acid permease ScVBA-like protein</fullName>
    </submittedName>
</protein>
<feature type="compositionally biased region" description="Pro residues" evidence="5">
    <location>
        <begin position="1"/>
        <end position="10"/>
    </location>
</feature>
<feature type="domain" description="Major facilitator superfamily (MFS) profile" evidence="7">
    <location>
        <begin position="85"/>
        <end position="581"/>
    </location>
</feature>
<evidence type="ECO:0000256" key="6">
    <source>
        <dbReference type="SAM" id="Phobius"/>
    </source>
</evidence>
<dbReference type="InterPro" id="IPR036259">
    <property type="entry name" value="MFS_trans_sf"/>
</dbReference>
<evidence type="ECO:0000313" key="9">
    <source>
        <dbReference type="Proteomes" id="UP000305067"/>
    </source>
</evidence>
<gene>
    <name evidence="8" type="ORF">BDV98DRAFT_152264</name>
</gene>
<evidence type="ECO:0000256" key="3">
    <source>
        <dbReference type="ARBA" id="ARBA00022989"/>
    </source>
</evidence>
<feature type="transmembrane region" description="Helical" evidence="6">
    <location>
        <begin position="557"/>
        <end position="576"/>
    </location>
</feature>
<dbReference type="STRING" id="1884261.A0A5C3R075"/>
<feature type="transmembrane region" description="Helical" evidence="6">
    <location>
        <begin position="352"/>
        <end position="375"/>
    </location>
</feature>
<feature type="transmembrane region" description="Helical" evidence="6">
    <location>
        <begin position="213"/>
        <end position="231"/>
    </location>
</feature>
<dbReference type="OrthoDB" id="2351791at2759"/>
<dbReference type="PANTHER" id="PTHR23501:SF102">
    <property type="entry name" value="DRUG TRANSPORTER, PUTATIVE (AFU_ORTHOLOGUE AFUA_3G08530)-RELATED"/>
    <property type="match status" value="1"/>
</dbReference>
<evidence type="ECO:0000256" key="2">
    <source>
        <dbReference type="ARBA" id="ARBA00022692"/>
    </source>
</evidence>
<evidence type="ECO:0000259" key="7">
    <source>
        <dbReference type="PROSITE" id="PS50850"/>
    </source>
</evidence>
<feature type="transmembrane region" description="Helical" evidence="6">
    <location>
        <begin position="243"/>
        <end position="263"/>
    </location>
</feature>
<evidence type="ECO:0000256" key="4">
    <source>
        <dbReference type="ARBA" id="ARBA00023136"/>
    </source>
</evidence>
<dbReference type="Gene3D" id="1.20.1250.20">
    <property type="entry name" value="MFS general substrate transporter like domains"/>
    <property type="match status" value="1"/>
</dbReference>
<keyword evidence="4 6" id="KW-0472">Membrane</keyword>
<dbReference type="Gene3D" id="1.20.1720.10">
    <property type="entry name" value="Multidrug resistance protein D"/>
    <property type="match status" value="1"/>
</dbReference>
<dbReference type="Proteomes" id="UP000305067">
    <property type="component" value="Unassembled WGS sequence"/>
</dbReference>
<name>A0A5C3R075_9AGAR</name>
<dbReference type="AlphaFoldDB" id="A0A5C3R075"/>
<accession>A0A5C3R075</accession>
<feature type="transmembrane region" description="Helical" evidence="6">
    <location>
        <begin position="395"/>
        <end position="413"/>
    </location>
</feature>
<dbReference type="Pfam" id="PF07690">
    <property type="entry name" value="MFS_1"/>
    <property type="match status" value="1"/>
</dbReference>
<dbReference type="InterPro" id="IPR020846">
    <property type="entry name" value="MFS_dom"/>
</dbReference>
<dbReference type="GO" id="GO:0005886">
    <property type="term" value="C:plasma membrane"/>
    <property type="evidence" value="ECO:0007669"/>
    <property type="project" value="TreeGrafter"/>
</dbReference>
<keyword evidence="2 6" id="KW-0812">Transmembrane</keyword>
<evidence type="ECO:0000256" key="5">
    <source>
        <dbReference type="SAM" id="MobiDB-lite"/>
    </source>
</evidence>
<feature type="transmembrane region" description="Helical" evidence="6">
    <location>
        <begin position="180"/>
        <end position="201"/>
    </location>
</feature>
<keyword evidence="3 6" id="KW-1133">Transmembrane helix</keyword>
<organism evidence="8 9">
    <name type="scientific">Pterulicium gracile</name>
    <dbReference type="NCBI Taxonomy" id="1884261"/>
    <lineage>
        <taxon>Eukaryota</taxon>
        <taxon>Fungi</taxon>
        <taxon>Dikarya</taxon>
        <taxon>Basidiomycota</taxon>
        <taxon>Agaricomycotina</taxon>
        <taxon>Agaricomycetes</taxon>
        <taxon>Agaricomycetidae</taxon>
        <taxon>Agaricales</taxon>
        <taxon>Pleurotineae</taxon>
        <taxon>Pterulaceae</taxon>
        <taxon>Pterulicium</taxon>
    </lineage>
</organism>
<dbReference type="SUPFAM" id="SSF103473">
    <property type="entry name" value="MFS general substrate transporter"/>
    <property type="match status" value="1"/>
</dbReference>
<feature type="transmembrane region" description="Helical" evidence="6">
    <location>
        <begin position="150"/>
        <end position="174"/>
    </location>
</feature>
<feature type="transmembrane region" description="Helical" evidence="6">
    <location>
        <begin position="283"/>
        <end position="304"/>
    </location>
</feature>
<keyword evidence="9" id="KW-1185">Reference proteome</keyword>
<dbReference type="PANTHER" id="PTHR23501">
    <property type="entry name" value="MAJOR FACILITATOR SUPERFAMILY"/>
    <property type="match status" value="1"/>
</dbReference>
<dbReference type="PROSITE" id="PS50850">
    <property type="entry name" value="MFS"/>
    <property type="match status" value="1"/>
</dbReference>
<feature type="region of interest" description="Disordered" evidence="5">
    <location>
        <begin position="1"/>
        <end position="68"/>
    </location>
</feature>
<feature type="compositionally biased region" description="Basic and acidic residues" evidence="5">
    <location>
        <begin position="17"/>
        <end position="31"/>
    </location>
</feature>
<evidence type="ECO:0000313" key="8">
    <source>
        <dbReference type="EMBL" id="TFL06480.1"/>
    </source>
</evidence>
<feature type="transmembrane region" description="Helical" evidence="6">
    <location>
        <begin position="425"/>
        <end position="444"/>
    </location>
</feature>
<proteinExistence type="predicted"/>
<reference evidence="8 9" key="1">
    <citation type="journal article" date="2019" name="Nat. Ecol. Evol.">
        <title>Megaphylogeny resolves global patterns of mushroom evolution.</title>
        <authorList>
            <person name="Varga T."/>
            <person name="Krizsan K."/>
            <person name="Foldi C."/>
            <person name="Dima B."/>
            <person name="Sanchez-Garcia M."/>
            <person name="Sanchez-Ramirez S."/>
            <person name="Szollosi G.J."/>
            <person name="Szarkandi J.G."/>
            <person name="Papp V."/>
            <person name="Albert L."/>
            <person name="Andreopoulos W."/>
            <person name="Angelini C."/>
            <person name="Antonin V."/>
            <person name="Barry K.W."/>
            <person name="Bougher N.L."/>
            <person name="Buchanan P."/>
            <person name="Buyck B."/>
            <person name="Bense V."/>
            <person name="Catcheside P."/>
            <person name="Chovatia M."/>
            <person name="Cooper J."/>
            <person name="Damon W."/>
            <person name="Desjardin D."/>
            <person name="Finy P."/>
            <person name="Geml J."/>
            <person name="Haridas S."/>
            <person name="Hughes K."/>
            <person name="Justo A."/>
            <person name="Karasinski D."/>
            <person name="Kautmanova I."/>
            <person name="Kiss B."/>
            <person name="Kocsube S."/>
            <person name="Kotiranta H."/>
            <person name="LaButti K.M."/>
            <person name="Lechner B.E."/>
            <person name="Liimatainen K."/>
            <person name="Lipzen A."/>
            <person name="Lukacs Z."/>
            <person name="Mihaltcheva S."/>
            <person name="Morgado L.N."/>
            <person name="Niskanen T."/>
            <person name="Noordeloos M.E."/>
            <person name="Ohm R.A."/>
            <person name="Ortiz-Santana B."/>
            <person name="Ovrebo C."/>
            <person name="Racz N."/>
            <person name="Riley R."/>
            <person name="Savchenko A."/>
            <person name="Shiryaev A."/>
            <person name="Soop K."/>
            <person name="Spirin V."/>
            <person name="Szebenyi C."/>
            <person name="Tomsovsky M."/>
            <person name="Tulloss R.E."/>
            <person name="Uehling J."/>
            <person name="Grigoriev I.V."/>
            <person name="Vagvolgyi C."/>
            <person name="Papp T."/>
            <person name="Martin F.M."/>
            <person name="Miettinen O."/>
            <person name="Hibbett D.S."/>
            <person name="Nagy L.G."/>
        </authorList>
    </citation>
    <scope>NUCLEOTIDE SEQUENCE [LARGE SCALE GENOMIC DNA]</scope>
    <source>
        <strain evidence="8 9">CBS 309.79</strain>
    </source>
</reference>